<dbReference type="AlphaFoldDB" id="A0A9D4X0A5"/>
<dbReference type="Gramene" id="Psat05G0674500-T1">
    <property type="protein sequence ID" value="KAI5411791.1"/>
    <property type="gene ID" value="KIW84_056745"/>
</dbReference>
<gene>
    <name evidence="1" type="ORF">KIW84_056745</name>
</gene>
<proteinExistence type="predicted"/>
<protein>
    <recommendedName>
        <fullName evidence="3">DUF4283 domain-containing protein</fullName>
    </recommendedName>
</protein>
<evidence type="ECO:0008006" key="3">
    <source>
        <dbReference type="Google" id="ProtNLM"/>
    </source>
</evidence>
<evidence type="ECO:0000313" key="2">
    <source>
        <dbReference type="Proteomes" id="UP001058974"/>
    </source>
</evidence>
<sequence length="147" mass="16711">MTSQLLEFNFDDKDVLSRFNKAYVGVVENVGIMYNIQDIFDIEDYFGIKTTPLGANLCLLKSREAGELEDLVSIGASWLEKWFKEARKWELGVVDDERVTWICVLGLPCHVWVVVFLVHLKTFGAFLHADDNTRSIEDYDTGDGGRG</sequence>
<reference evidence="1 2" key="1">
    <citation type="journal article" date="2022" name="Nat. Genet.">
        <title>Improved pea reference genome and pan-genome highlight genomic features and evolutionary characteristics.</title>
        <authorList>
            <person name="Yang T."/>
            <person name="Liu R."/>
            <person name="Luo Y."/>
            <person name="Hu S."/>
            <person name="Wang D."/>
            <person name="Wang C."/>
            <person name="Pandey M.K."/>
            <person name="Ge S."/>
            <person name="Xu Q."/>
            <person name="Li N."/>
            <person name="Li G."/>
            <person name="Huang Y."/>
            <person name="Saxena R.K."/>
            <person name="Ji Y."/>
            <person name="Li M."/>
            <person name="Yan X."/>
            <person name="He Y."/>
            <person name="Liu Y."/>
            <person name="Wang X."/>
            <person name="Xiang C."/>
            <person name="Varshney R.K."/>
            <person name="Ding H."/>
            <person name="Gao S."/>
            <person name="Zong X."/>
        </authorList>
    </citation>
    <scope>NUCLEOTIDE SEQUENCE [LARGE SCALE GENOMIC DNA]</scope>
    <source>
        <strain evidence="1 2">cv. Zhongwan 6</strain>
    </source>
</reference>
<name>A0A9D4X0A5_PEA</name>
<accession>A0A9D4X0A5</accession>
<dbReference type="Proteomes" id="UP001058974">
    <property type="component" value="Chromosome 5"/>
</dbReference>
<dbReference type="EMBL" id="JAMSHJ010000005">
    <property type="protein sequence ID" value="KAI5411791.1"/>
    <property type="molecule type" value="Genomic_DNA"/>
</dbReference>
<keyword evidence="2" id="KW-1185">Reference proteome</keyword>
<comment type="caution">
    <text evidence="1">The sequence shown here is derived from an EMBL/GenBank/DDBJ whole genome shotgun (WGS) entry which is preliminary data.</text>
</comment>
<evidence type="ECO:0000313" key="1">
    <source>
        <dbReference type="EMBL" id="KAI5411791.1"/>
    </source>
</evidence>
<organism evidence="1 2">
    <name type="scientific">Pisum sativum</name>
    <name type="common">Garden pea</name>
    <name type="synonym">Lathyrus oleraceus</name>
    <dbReference type="NCBI Taxonomy" id="3888"/>
    <lineage>
        <taxon>Eukaryota</taxon>
        <taxon>Viridiplantae</taxon>
        <taxon>Streptophyta</taxon>
        <taxon>Embryophyta</taxon>
        <taxon>Tracheophyta</taxon>
        <taxon>Spermatophyta</taxon>
        <taxon>Magnoliopsida</taxon>
        <taxon>eudicotyledons</taxon>
        <taxon>Gunneridae</taxon>
        <taxon>Pentapetalae</taxon>
        <taxon>rosids</taxon>
        <taxon>fabids</taxon>
        <taxon>Fabales</taxon>
        <taxon>Fabaceae</taxon>
        <taxon>Papilionoideae</taxon>
        <taxon>50 kb inversion clade</taxon>
        <taxon>NPAAA clade</taxon>
        <taxon>Hologalegina</taxon>
        <taxon>IRL clade</taxon>
        <taxon>Fabeae</taxon>
        <taxon>Lathyrus</taxon>
    </lineage>
</organism>